<evidence type="ECO:0000256" key="8">
    <source>
        <dbReference type="ARBA" id="ARBA00022833"/>
    </source>
</evidence>
<dbReference type="GO" id="GO:0004829">
    <property type="term" value="F:threonine-tRNA ligase activity"/>
    <property type="evidence" value="ECO:0007669"/>
    <property type="project" value="UniProtKB-EC"/>
</dbReference>
<protein>
    <recommendedName>
        <fullName evidence="2">threonine--tRNA ligase</fullName>
        <ecNumber evidence="2">6.1.1.3</ecNumber>
    </recommendedName>
    <alternativeName>
        <fullName evidence="13">Threonyl-tRNA synthetase</fullName>
    </alternativeName>
</protein>
<evidence type="ECO:0000256" key="3">
    <source>
        <dbReference type="ARBA" id="ARBA00022490"/>
    </source>
</evidence>
<keyword evidence="8" id="KW-0862">Zinc</keyword>
<keyword evidence="9" id="KW-0067">ATP-binding</keyword>
<comment type="catalytic activity">
    <reaction evidence="14">
        <text>tRNA(Thr) + L-threonine + ATP = L-threonyl-tRNA(Thr) + AMP + diphosphate + H(+)</text>
        <dbReference type="Rhea" id="RHEA:24624"/>
        <dbReference type="Rhea" id="RHEA-COMP:9670"/>
        <dbReference type="Rhea" id="RHEA-COMP:9704"/>
        <dbReference type="ChEBI" id="CHEBI:15378"/>
        <dbReference type="ChEBI" id="CHEBI:30616"/>
        <dbReference type="ChEBI" id="CHEBI:33019"/>
        <dbReference type="ChEBI" id="CHEBI:57926"/>
        <dbReference type="ChEBI" id="CHEBI:78442"/>
        <dbReference type="ChEBI" id="CHEBI:78534"/>
        <dbReference type="ChEBI" id="CHEBI:456215"/>
        <dbReference type="EC" id="6.1.1.3"/>
    </reaction>
</comment>
<keyword evidence="11" id="KW-0648">Protein biosynthesis</keyword>
<comment type="caution">
    <text evidence="16">The sequence shown here is derived from an EMBL/GenBank/DDBJ whole genome shotgun (WGS) entry which is preliminary data.</text>
</comment>
<comment type="similarity">
    <text evidence="1">Belongs to the class-II aminoacyl-tRNA synthetase family.</text>
</comment>
<dbReference type="GO" id="GO:0005524">
    <property type="term" value="F:ATP binding"/>
    <property type="evidence" value="ECO:0007669"/>
    <property type="project" value="UniProtKB-KW"/>
</dbReference>
<dbReference type="Gene3D" id="3.30.980.10">
    <property type="entry name" value="Threonyl-trna Synthetase, Chain A, domain 2"/>
    <property type="match status" value="1"/>
</dbReference>
<name>E6PHQ1_9ZZZZ</name>
<dbReference type="EMBL" id="CABL01000019">
    <property type="protein sequence ID" value="CBH75989.1"/>
    <property type="molecule type" value="Genomic_DNA"/>
</dbReference>
<evidence type="ECO:0000256" key="4">
    <source>
        <dbReference type="ARBA" id="ARBA00022555"/>
    </source>
</evidence>
<dbReference type="Gene3D" id="3.30.54.20">
    <property type="match status" value="1"/>
</dbReference>
<dbReference type="InterPro" id="IPR018163">
    <property type="entry name" value="Thr/Ala-tRNA-synth_IIc_edit"/>
</dbReference>
<keyword evidence="12 16" id="KW-0030">Aminoacyl-tRNA synthetase</keyword>
<organism evidence="16">
    <name type="scientific">mine drainage metagenome</name>
    <dbReference type="NCBI Taxonomy" id="410659"/>
    <lineage>
        <taxon>unclassified sequences</taxon>
        <taxon>metagenomes</taxon>
        <taxon>ecological metagenomes</taxon>
    </lineage>
</organism>
<evidence type="ECO:0000256" key="10">
    <source>
        <dbReference type="ARBA" id="ARBA00022884"/>
    </source>
</evidence>
<evidence type="ECO:0000256" key="14">
    <source>
        <dbReference type="ARBA" id="ARBA00049515"/>
    </source>
</evidence>
<evidence type="ECO:0000256" key="13">
    <source>
        <dbReference type="ARBA" id="ARBA00031900"/>
    </source>
</evidence>
<evidence type="ECO:0000256" key="9">
    <source>
        <dbReference type="ARBA" id="ARBA00022840"/>
    </source>
</evidence>
<evidence type="ECO:0000256" key="12">
    <source>
        <dbReference type="ARBA" id="ARBA00023146"/>
    </source>
</evidence>
<dbReference type="PRINTS" id="PR01047">
    <property type="entry name" value="TRNASYNTHTHR"/>
</dbReference>
<gene>
    <name evidence="16" type="primary">thrS</name>
    <name evidence="16" type="ORF">CARN1_0469</name>
</gene>
<dbReference type="SUPFAM" id="SSF52954">
    <property type="entry name" value="Class II aaRS ABD-related"/>
    <property type="match status" value="1"/>
</dbReference>
<dbReference type="InterPro" id="IPR047246">
    <property type="entry name" value="ThrRS_anticodon"/>
</dbReference>
<evidence type="ECO:0000256" key="5">
    <source>
        <dbReference type="ARBA" id="ARBA00022598"/>
    </source>
</evidence>
<evidence type="ECO:0000256" key="7">
    <source>
        <dbReference type="ARBA" id="ARBA00022741"/>
    </source>
</evidence>
<keyword evidence="6" id="KW-0479">Metal-binding</keyword>
<keyword evidence="10" id="KW-0694">RNA-binding</keyword>
<dbReference type="HAMAP" id="MF_00184">
    <property type="entry name" value="Thr_tRNA_synth"/>
    <property type="match status" value="1"/>
</dbReference>
<dbReference type="InterPro" id="IPR045864">
    <property type="entry name" value="aa-tRNA-synth_II/BPL/LPL"/>
</dbReference>
<dbReference type="PANTHER" id="PTHR11451">
    <property type="entry name" value="THREONINE-TRNA LIGASE"/>
    <property type="match status" value="1"/>
</dbReference>
<dbReference type="InterPro" id="IPR002314">
    <property type="entry name" value="aa-tRNA-synt_IIb"/>
</dbReference>
<dbReference type="Gene3D" id="3.40.50.800">
    <property type="entry name" value="Anticodon-binding domain"/>
    <property type="match status" value="1"/>
</dbReference>
<dbReference type="AlphaFoldDB" id="E6PHQ1"/>
<evidence type="ECO:0000256" key="11">
    <source>
        <dbReference type="ARBA" id="ARBA00022917"/>
    </source>
</evidence>
<dbReference type="InterPro" id="IPR012947">
    <property type="entry name" value="tRNA_SAD"/>
</dbReference>
<proteinExistence type="inferred from homology"/>
<dbReference type="PROSITE" id="PS50862">
    <property type="entry name" value="AA_TRNA_LIGASE_II"/>
    <property type="match status" value="1"/>
</dbReference>
<keyword evidence="3" id="KW-0963">Cytoplasm</keyword>
<dbReference type="SUPFAM" id="SSF55186">
    <property type="entry name" value="ThrRS/AlaRS common domain"/>
    <property type="match status" value="1"/>
</dbReference>
<evidence type="ECO:0000313" key="16">
    <source>
        <dbReference type="EMBL" id="CBH75989.1"/>
    </source>
</evidence>
<dbReference type="Pfam" id="PF07973">
    <property type="entry name" value="tRNA_SAD"/>
    <property type="match status" value="1"/>
</dbReference>
<evidence type="ECO:0000259" key="15">
    <source>
        <dbReference type="PROSITE" id="PS50862"/>
    </source>
</evidence>
<dbReference type="FunFam" id="3.30.930.10:FF:000002">
    <property type="entry name" value="Threonine--tRNA ligase"/>
    <property type="match status" value="1"/>
</dbReference>
<dbReference type="InterPro" id="IPR006195">
    <property type="entry name" value="aa-tRNA-synth_II"/>
</dbReference>
<evidence type="ECO:0000256" key="2">
    <source>
        <dbReference type="ARBA" id="ARBA00013163"/>
    </source>
</evidence>
<dbReference type="InterPro" id="IPR004154">
    <property type="entry name" value="Anticodon-bd"/>
</dbReference>
<dbReference type="FunFam" id="3.30.980.10:FF:000005">
    <property type="entry name" value="Threonyl-tRNA synthetase, mitochondrial"/>
    <property type="match status" value="1"/>
</dbReference>
<reference evidence="16" key="1">
    <citation type="submission" date="2009-10" db="EMBL/GenBank/DDBJ databases">
        <title>Diversity of trophic interactions inside an arsenic-rich microbial ecosystem.</title>
        <authorList>
            <person name="Bertin P.N."/>
            <person name="Heinrich-Salmeron A."/>
            <person name="Pelletier E."/>
            <person name="Goulhen-Chollet F."/>
            <person name="Arsene-Ploetze F."/>
            <person name="Gallien S."/>
            <person name="Calteau A."/>
            <person name="Vallenet D."/>
            <person name="Casiot C."/>
            <person name="Chane-Woon-Ming B."/>
            <person name="Giloteaux L."/>
            <person name="Barakat M."/>
            <person name="Bonnefoy V."/>
            <person name="Bruneel O."/>
            <person name="Chandler M."/>
            <person name="Cleiss J."/>
            <person name="Duran R."/>
            <person name="Elbaz-Poulichet F."/>
            <person name="Fonknechten N."/>
            <person name="Lauga B."/>
            <person name="Mornico D."/>
            <person name="Ortet P."/>
            <person name="Schaeffer C."/>
            <person name="Siguier P."/>
            <person name="Alexander Thil Smith A."/>
            <person name="Van Dorsselaer A."/>
            <person name="Weissenbach J."/>
            <person name="Medigue C."/>
            <person name="Le Paslier D."/>
        </authorList>
    </citation>
    <scope>NUCLEOTIDE SEQUENCE</scope>
</reference>
<accession>E6PHQ1</accession>
<dbReference type="GO" id="GO:0005737">
    <property type="term" value="C:cytoplasm"/>
    <property type="evidence" value="ECO:0007669"/>
    <property type="project" value="InterPro"/>
</dbReference>
<evidence type="ECO:0000256" key="6">
    <source>
        <dbReference type="ARBA" id="ARBA00022723"/>
    </source>
</evidence>
<dbReference type="GO" id="GO:0006435">
    <property type="term" value="P:threonyl-tRNA aminoacylation"/>
    <property type="evidence" value="ECO:0007669"/>
    <property type="project" value="InterPro"/>
</dbReference>
<keyword evidence="7" id="KW-0547">Nucleotide-binding</keyword>
<feature type="domain" description="Aminoacyl-transfer RNA synthetases class-II family profile" evidence="15">
    <location>
        <begin position="186"/>
        <end position="475"/>
    </location>
</feature>
<dbReference type="SUPFAM" id="SSF55681">
    <property type="entry name" value="Class II aaRS and biotin synthetases"/>
    <property type="match status" value="1"/>
</dbReference>
<dbReference type="GO" id="GO:0046872">
    <property type="term" value="F:metal ion binding"/>
    <property type="evidence" value="ECO:0007669"/>
    <property type="project" value="UniProtKB-KW"/>
</dbReference>
<sequence length="577" mass="65632">MPDIDQAQEAVLAALRHTAAHVLAYAVQDCFPDAKPTIGPAIENGFYYDFDRATPFTPEDIERLETRMREIVAANYPMTGERVTREQAIDRFKNNPYKVELAEAIPAGDPITLYTIGEFTDLCRGGHAESTGDLRALKLTSIAGAYWRGDEKNPMLQRIYGTAWPTQEQLDAYLAQIEEAQKRDHRKLGVELDLFSIEEDAGGGLIFWHPKGATVRGIVEQFIREGLRERGYQPVVTPHVMSERLYAISGHLDNYAQNMFGALEVEEQRFRLKPMNCPGHILIYRDKPRSYRELPIRYSEFGTVYRYERSGVLHGLTRVRGFTQDDAHLFCMPEQLQSEFEQTLDEALRLMDAFGFTEFQYVLSKREAKDRVETDEIAENAIRAALASKGVAFEIDDGGGAFYGPKLDINVRDAIGRKWQLGTVQVDFVLPQRFDLKYRGSDGNEHVPVMIHRALAGSMERFFGILIEHFGGSFPTWLAPIQAVVAPISEHQLEYARSVARSLHEQGFRAQVDESNEKIGYKIRHWRTQRVPYILVVGKQEFADGTVNVNQRGNEEKRTITPHAFAAELRAEIEARR</sequence>
<dbReference type="FunFam" id="3.40.50.800:FF:000001">
    <property type="entry name" value="Threonine--tRNA ligase"/>
    <property type="match status" value="1"/>
</dbReference>
<keyword evidence="4" id="KW-0820">tRNA-binding</keyword>
<dbReference type="InterPro" id="IPR002320">
    <property type="entry name" value="Thr-tRNA-ligase_IIa"/>
</dbReference>
<dbReference type="EC" id="6.1.1.3" evidence="2"/>
<evidence type="ECO:0000256" key="1">
    <source>
        <dbReference type="ARBA" id="ARBA00008226"/>
    </source>
</evidence>
<dbReference type="InterPro" id="IPR036621">
    <property type="entry name" value="Anticodon-bd_dom_sf"/>
</dbReference>
<dbReference type="NCBIfam" id="TIGR00418">
    <property type="entry name" value="thrS"/>
    <property type="match status" value="1"/>
</dbReference>
<dbReference type="Gene3D" id="3.30.930.10">
    <property type="entry name" value="Bira Bifunctional Protein, Domain 2"/>
    <property type="match status" value="1"/>
</dbReference>
<dbReference type="InterPro" id="IPR033728">
    <property type="entry name" value="ThrRS_core"/>
</dbReference>
<keyword evidence="5 16" id="KW-0436">Ligase</keyword>
<dbReference type="Pfam" id="PF03129">
    <property type="entry name" value="HGTP_anticodon"/>
    <property type="match status" value="1"/>
</dbReference>
<dbReference type="GO" id="GO:0000049">
    <property type="term" value="F:tRNA binding"/>
    <property type="evidence" value="ECO:0007669"/>
    <property type="project" value="UniProtKB-KW"/>
</dbReference>
<dbReference type="PANTHER" id="PTHR11451:SF44">
    <property type="entry name" value="THREONINE--TRNA LIGASE, CHLOROPLASTIC_MITOCHONDRIAL 2"/>
    <property type="match status" value="1"/>
</dbReference>
<dbReference type="SMART" id="SM00863">
    <property type="entry name" value="tRNA_SAD"/>
    <property type="match status" value="1"/>
</dbReference>
<dbReference type="Pfam" id="PF00587">
    <property type="entry name" value="tRNA-synt_2b"/>
    <property type="match status" value="1"/>
</dbReference>
<dbReference type="CDD" id="cd00860">
    <property type="entry name" value="ThrRS_anticodon"/>
    <property type="match status" value="1"/>
</dbReference>
<dbReference type="CDD" id="cd00771">
    <property type="entry name" value="ThrRS_core"/>
    <property type="match status" value="1"/>
</dbReference>